<feature type="compositionally biased region" description="Gly residues" evidence="13">
    <location>
        <begin position="1017"/>
        <end position="1032"/>
    </location>
</feature>
<feature type="compositionally biased region" description="Pro residues" evidence="13">
    <location>
        <begin position="700"/>
        <end position="709"/>
    </location>
</feature>
<reference evidence="15 16" key="1">
    <citation type="journal article" date="2023" name="Commun. Biol.">
        <title>Reorganization of the ancestral sex-determining regions during the evolution of trioecy in Pleodorina starrii.</title>
        <authorList>
            <person name="Takahashi K."/>
            <person name="Suzuki S."/>
            <person name="Kawai-Toyooka H."/>
            <person name="Yamamoto K."/>
            <person name="Hamaji T."/>
            <person name="Ootsuki R."/>
            <person name="Yamaguchi H."/>
            <person name="Kawachi M."/>
            <person name="Higashiyama T."/>
            <person name="Nozaki H."/>
        </authorList>
    </citation>
    <scope>NUCLEOTIDE SEQUENCE [LARGE SCALE GENOMIC DNA]</scope>
    <source>
        <strain evidence="15 16">NIES-4479</strain>
    </source>
</reference>
<comment type="subcellular location">
    <subcellularLocation>
        <location evidence="1">Cell membrane</location>
        <topology evidence="1">Multi-pass membrane protein</topology>
    </subcellularLocation>
</comment>
<keyword evidence="12" id="KW-0407">Ion channel</keyword>
<keyword evidence="8 14" id="KW-0472">Membrane</keyword>
<evidence type="ECO:0000256" key="12">
    <source>
        <dbReference type="ARBA" id="ARBA00023303"/>
    </source>
</evidence>
<dbReference type="GO" id="GO:0005886">
    <property type="term" value="C:plasma membrane"/>
    <property type="evidence" value="ECO:0007669"/>
    <property type="project" value="UniProtKB-SubCell"/>
</dbReference>
<dbReference type="Proteomes" id="UP001165080">
    <property type="component" value="Unassembled WGS sequence"/>
</dbReference>
<evidence type="ECO:0000256" key="6">
    <source>
        <dbReference type="ARBA" id="ARBA00022989"/>
    </source>
</evidence>
<evidence type="ECO:0000256" key="9">
    <source>
        <dbReference type="ARBA" id="ARBA00023173"/>
    </source>
</evidence>
<evidence type="ECO:0000256" key="4">
    <source>
        <dbReference type="ARBA" id="ARBA00022475"/>
    </source>
</evidence>
<evidence type="ECO:0000256" key="11">
    <source>
        <dbReference type="ARBA" id="ARBA00023214"/>
    </source>
</evidence>
<organism evidence="15 16">
    <name type="scientific">Pleodorina starrii</name>
    <dbReference type="NCBI Taxonomy" id="330485"/>
    <lineage>
        <taxon>Eukaryota</taxon>
        <taxon>Viridiplantae</taxon>
        <taxon>Chlorophyta</taxon>
        <taxon>core chlorophytes</taxon>
        <taxon>Chlorophyceae</taxon>
        <taxon>CS clade</taxon>
        <taxon>Chlamydomonadales</taxon>
        <taxon>Volvocaceae</taxon>
        <taxon>Pleodorina</taxon>
    </lineage>
</organism>
<name>A0A9W6BF07_9CHLO</name>
<feature type="transmembrane region" description="Helical" evidence="14">
    <location>
        <begin position="761"/>
        <end position="780"/>
    </location>
</feature>
<comment type="caution">
    <text evidence="15">The sequence shown here is derived from an EMBL/GenBank/DDBJ whole genome shotgun (WGS) entry which is preliminary data.</text>
</comment>
<feature type="region of interest" description="Disordered" evidence="13">
    <location>
        <begin position="1088"/>
        <end position="1114"/>
    </location>
</feature>
<protein>
    <submittedName>
        <fullName evidence="15">Uncharacterized protein</fullName>
    </submittedName>
</protein>
<keyword evidence="11" id="KW-0868">Chloride</keyword>
<evidence type="ECO:0000256" key="14">
    <source>
        <dbReference type="SAM" id="Phobius"/>
    </source>
</evidence>
<feature type="transmembrane region" description="Helical" evidence="14">
    <location>
        <begin position="787"/>
        <end position="808"/>
    </location>
</feature>
<dbReference type="GO" id="GO:0034707">
    <property type="term" value="C:chloride channel complex"/>
    <property type="evidence" value="ECO:0007669"/>
    <property type="project" value="UniProtKB-KW"/>
</dbReference>
<evidence type="ECO:0000256" key="1">
    <source>
        <dbReference type="ARBA" id="ARBA00004651"/>
    </source>
</evidence>
<evidence type="ECO:0000313" key="15">
    <source>
        <dbReference type="EMBL" id="GLC50838.1"/>
    </source>
</evidence>
<dbReference type="InterPro" id="IPR006990">
    <property type="entry name" value="Tweety"/>
</dbReference>
<keyword evidence="4" id="KW-1003">Cell membrane</keyword>
<feature type="transmembrane region" description="Helical" evidence="14">
    <location>
        <begin position="52"/>
        <end position="85"/>
    </location>
</feature>
<proteinExistence type="inferred from homology"/>
<evidence type="ECO:0000313" key="16">
    <source>
        <dbReference type="Proteomes" id="UP001165080"/>
    </source>
</evidence>
<sequence length="1190" mass="124507">MNIAESSCSSPLWQKLPFLPQPPTPGFNPTGWSSAQFTSYAKSTILQTTAVSVAFVGIAVVLLVFFLAWRLYGGIMCCFSVNNIFKPRLARRKRLLAYEVMHDPWLRGHKVAYAFFAVGCVILAITGLITLPRPLREVGDLATRLEATSVFASSLLAASDGLLGAAASVRPASSAVDTALEFEEIGADLRCASKFLDSGLARTANLLSQIAVLASALTQLSPTVATTAAAIDATMAPAPFGATPSMAVVADMPTLIWNINNTLGSYESALAALPASRHPTITSDPLITALQSAQGALNITGWLDSLDILIASTLTMKTVAEQGRYEQLGNTVEGIQAAALAILPPADALAISLTALDTLYLGTSQPGPSGTAAGRACMLSLVRRLTNFDSAMFQFSSSLERSAIDTILAVADTLERMYGVNGTATGSEMQLPVPLSTTPLQTSNVLSSLVNFNATTFATRCDMLQGVLQDNFGESNVPDLTALQSYLSLVRSTLRVLQMPSDGVQAALAAYASFPSDPAYNALITAVNATRPALRDARSAAIPLLPSGSYNLASNARRITELAGSSNEDDFFRTTAASVNIRLIRMANNLTIITNWIADNNNAGGLALLSRVTTGLTMIQTALGKAQTLFNQSGWAVPAPASDGASGSSPPPRPATIRVSAFLQPLLVSMQLIASTLASGFAAVAEQLDNALGKVLITSSPPPQPPSPPAGRRRLQQSSSESANVTTVVRRELTQRLDDLVVMLRGKPARKYSEAGFSSAVAIYSSVTAVCLLLGAAMYFNFPFGLVVGLGVHLLLVTLVLVGAWAAAAGMVVTHDACGNVDSLVLDAVSPSSPLFSLVRYYLQGIGGGLVTVLRTTGLGDTPRLNAVVSALQTRVLNPLLLPQPPDPGAFAANSTGPWPGSLGTVQTTLGALLVNLADLAADVLTYLNTLLTQGERTVVLAQYNAVTSWACCGLGGQFLVAWVCATGCGLLAWLAGLSGLLVLKNLDDMPVGRRCGFTCYDARDFMRPARRRRSQNGGGGRCGSSSDGGVGSAPHLRYPPPAFIQPNPLSSYGDGEGAAVASATIHLNNPQRSTYEKASSPRENVVDAPLFQGPMHPPASVAERGTPHSEFSATSVGIQPPLGGLQVNVLAMDPDTARAFGYGVSERGSGGGVPSSRPSPRLSPSRPAPPPPAGSLPAYRRSAEEWPQF</sequence>
<comment type="similarity">
    <text evidence="2">Belongs to the tweety family.</text>
</comment>
<evidence type="ECO:0000256" key="5">
    <source>
        <dbReference type="ARBA" id="ARBA00022692"/>
    </source>
</evidence>
<evidence type="ECO:0000256" key="2">
    <source>
        <dbReference type="ARBA" id="ARBA00009849"/>
    </source>
</evidence>
<keyword evidence="3" id="KW-0813">Transport</keyword>
<dbReference type="AlphaFoldDB" id="A0A9W6BF07"/>
<evidence type="ECO:0000256" key="3">
    <source>
        <dbReference type="ARBA" id="ARBA00022448"/>
    </source>
</evidence>
<dbReference type="GO" id="GO:0072320">
    <property type="term" value="F:volume-sensitive chloride channel activity"/>
    <property type="evidence" value="ECO:0007669"/>
    <property type="project" value="TreeGrafter"/>
</dbReference>
<feature type="region of interest" description="Disordered" evidence="13">
    <location>
        <begin position="1011"/>
        <end position="1038"/>
    </location>
</feature>
<keyword evidence="5 14" id="KW-0812">Transmembrane</keyword>
<dbReference type="GO" id="GO:0005229">
    <property type="term" value="F:intracellularly calcium-gated chloride channel activity"/>
    <property type="evidence" value="ECO:0007669"/>
    <property type="project" value="TreeGrafter"/>
</dbReference>
<keyword evidence="9" id="KW-0869">Chloride channel</keyword>
<keyword evidence="6 14" id="KW-1133">Transmembrane helix</keyword>
<gene>
    <name evidence="15" type="primary">PLEST011158</name>
    <name evidence="15" type="ORF">PLESTB_000437500</name>
</gene>
<feature type="region of interest" description="Disordered" evidence="13">
    <location>
        <begin position="1141"/>
        <end position="1190"/>
    </location>
</feature>
<keyword evidence="16" id="KW-1185">Reference proteome</keyword>
<keyword evidence="7" id="KW-0406">Ion transport</keyword>
<evidence type="ECO:0000256" key="8">
    <source>
        <dbReference type="ARBA" id="ARBA00023136"/>
    </source>
</evidence>
<feature type="transmembrane region" description="Helical" evidence="14">
    <location>
        <begin position="111"/>
        <end position="131"/>
    </location>
</feature>
<evidence type="ECO:0000256" key="13">
    <source>
        <dbReference type="SAM" id="MobiDB-lite"/>
    </source>
</evidence>
<feature type="region of interest" description="Disordered" evidence="13">
    <location>
        <begin position="696"/>
        <end position="724"/>
    </location>
</feature>
<accession>A0A9W6BF07</accession>
<dbReference type="PANTHER" id="PTHR12424">
    <property type="entry name" value="TWEETY-RELATED"/>
    <property type="match status" value="1"/>
</dbReference>
<evidence type="ECO:0000256" key="10">
    <source>
        <dbReference type="ARBA" id="ARBA00023180"/>
    </source>
</evidence>
<feature type="compositionally biased region" description="Low complexity" evidence="13">
    <location>
        <begin position="1155"/>
        <end position="1166"/>
    </location>
</feature>
<evidence type="ECO:0000256" key="7">
    <source>
        <dbReference type="ARBA" id="ARBA00023065"/>
    </source>
</evidence>
<dbReference type="PANTHER" id="PTHR12424:SF8">
    <property type="entry name" value="PROTEIN TWEETY"/>
    <property type="match status" value="1"/>
</dbReference>
<keyword evidence="10" id="KW-0325">Glycoprotein</keyword>
<dbReference type="EMBL" id="BRXU01000004">
    <property type="protein sequence ID" value="GLC50838.1"/>
    <property type="molecule type" value="Genomic_DNA"/>
</dbReference>